<dbReference type="GO" id="GO:0045087">
    <property type="term" value="P:innate immune response"/>
    <property type="evidence" value="ECO:0007669"/>
    <property type="project" value="UniProtKB-KW"/>
</dbReference>
<dbReference type="InterPro" id="IPR015510">
    <property type="entry name" value="PGRP"/>
</dbReference>
<dbReference type="PANTHER" id="PTHR11022:SF41">
    <property type="entry name" value="PEPTIDOGLYCAN-RECOGNITION PROTEIN LC-RELATED"/>
    <property type="match status" value="1"/>
</dbReference>
<evidence type="ECO:0000256" key="2">
    <source>
        <dbReference type="ARBA" id="ARBA00022859"/>
    </source>
</evidence>
<dbReference type="SUPFAM" id="SSF55846">
    <property type="entry name" value="N-acetylmuramoyl-L-alanine amidase-like"/>
    <property type="match status" value="1"/>
</dbReference>
<gene>
    <name evidence="4" type="primary">PGRP4</name>
</gene>
<dbReference type="Gene3D" id="3.40.80.10">
    <property type="entry name" value="Peptidoglycan recognition protein-like"/>
    <property type="match status" value="1"/>
</dbReference>
<accession>A0A5H2X8Q7</accession>
<evidence type="ECO:0000259" key="3">
    <source>
        <dbReference type="SMART" id="SM00701"/>
    </source>
</evidence>
<organism evidence="4">
    <name type="scientific">Nephotettix cincticeps</name>
    <name type="common">Green rice leafhopper</name>
    <name type="synonym">Selenocephalus cincticeps</name>
    <dbReference type="NCBI Taxonomy" id="94400"/>
    <lineage>
        <taxon>Eukaryota</taxon>
        <taxon>Metazoa</taxon>
        <taxon>Ecdysozoa</taxon>
        <taxon>Arthropoda</taxon>
        <taxon>Hexapoda</taxon>
        <taxon>Insecta</taxon>
        <taxon>Pterygota</taxon>
        <taxon>Neoptera</taxon>
        <taxon>Paraneoptera</taxon>
        <taxon>Hemiptera</taxon>
        <taxon>Auchenorrhyncha</taxon>
        <taxon>Membracoidea</taxon>
        <taxon>Cicadellidae</taxon>
        <taxon>Deltocephalinae</taxon>
        <taxon>Chiasmini</taxon>
        <taxon>Nephotettix</taxon>
    </lineage>
</organism>
<protein>
    <submittedName>
        <fullName evidence="4">Peptidoglycan recognition protein 4</fullName>
    </submittedName>
</protein>
<feature type="domain" description="Peptidoglycan recognition protein family" evidence="3">
    <location>
        <begin position="22"/>
        <end position="139"/>
    </location>
</feature>
<name>A0A5H2X8Q7_NEPCI</name>
<reference evidence="4" key="1">
    <citation type="submission" date="2019-05" db="EMBL/GenBank/DDBJ databases">
        <title>A large number of peptidoglycan recognition protein genes expressed in the bacteriome of the green rice leafhopper Nephotettix cincticeps (Hemiptera, Cicadellidae).</title>
        <authorList>
            <person name="Tomizawa M."/>
            <person name="Nakamura Y."/>
            <person name="Suetsugu Y."/>
            <person name="Noda H."/>
        </authorList>
    </citation>
    <scope>NUCLEOTIDE SEQUENCE</scope>
</reference>
<dbReference type="AlphaFoldDB" id="A0A5H2X8Q7"/>
<dbReference type="GO" id="GO:0008745">
    <property type="term" value="F:N-acetylmuramoyl-L-alanine amidase activity"/>
    <property type="evidence" value="ECO:0007669"/>
    <property type="project" value="InterPro"/>
</dbReference>
<proteinExistence type="evidence at transcript level"/>
<sequence length="205" mass="23609">MGLMDKPPDPLEDYKNMPWMELEHVSREEWGAKPPTSAVPFDKLPVREIILGYTETETCDSKETCIKLMQDLQTKHMAEGHTDIRFSYVVGLDNRVYEGRGFRIQAGEHPRYPALKGISVEVVLTGERGDLPNGENSWVMYRLLDVAAFEDGTIEFDEPMYTLDYDDPPTDYDNMAAKEVDELNKISRPILAPFAEEYRRKYGDY</sequence>
<dbReference type="EMBL" id="LC484297">
    <property type="protein sequence ID" value="BBK26503.1"/>
    <property type="molecule type" value="mRNA"/>
</dbReference>
<dbReference type="GO" id="GO:0009253">
    <property type="term" value="P:peptidoglycan catabolic process"/>
    <property type="evidence" value="ECO:0007669"/>
    <property type="project" value="InterPro"/>
</dbReference>
<keyword evidence="1" id="KW-0399">Innate immunity</keyword>
<evidence type="ECO:0000256" key="1">
    <source>
        <dbReference type="ARBA" id="ARBA00022588"/>
    </source>
</evidence>
<evidence type="ECO:0000313" key="4">
    <source>
        <dbReference type="EMBL" id="BBK26503.1"/>
    </source>
</evidence>
<dbReference type="InterPro" id="IPR036505">
    <property type="entry name" value="Amidase/PGRP_sf"/>
</dbReference>
<dbReference type="GO" id="GO:0008270">
    <property type="term" value="F:zinc ion binding"/>
    <property type="evidence" value="ECO:0007669"/>
    <property type="project" value="InterPro"/>
</dbReference>
<dbReference type="PANTHER" id="PTHR11022">
    <property type="entry name" value="PEPTIDOGLYCAN RECOGNITION PROTEIN"/>
    <property type="match status" value="1"/>
</dbReference>
<dbReference type="InterPro" id="IPR006619">
    <property type="entry name" value="PGRP_domain_met/bac"/>
</dbReference>
<keyword evidence="2" id="KW-0391">Immunity</keyword>
<dbReference type="SMART" id="SM00701">
    <property type="entry name" value="PGRP"/>
    <property type="match status" value="1"/>
</dbReference>